<reference evidence="1" key="1">
    <citation type="submission" date="2015-07" db="EMBL/GenBank/DDBJ databases">
        <title>MeaNS - Measles Nucleotide Surveillance Program.</title>
        <authorList>
            <person name="Tran T."/>
            <person name="Druce J."/>
        </authorList>
    </citation>
    <scope>NUCLEOTIDE SEQUENCE</scope>
    <source>
        <strain evidence="1">UCB-OBI-ISO-001</strain>
        <tissue evidence="1">Gonad</tissue>
    </source>
</reference>
<organism evidence="1">
    <name type="scientific">Octopus bimaculoides</name>
    <name type="common">California two-spotted octopus</name>
    <dbReference type="NCBI Taxonomy" id="37653"/>
    <lineage>
        <taxon>Eukaryota</taxon>
        <taxon>Metazoa</taxon>
        <taxon>Spiralia</taxon>
        <taxon>Lophotrochozoa</taxon>
        <taxon>Mollusca</taxon>
        <taxon>Cephalopoda</taxon>
        <taxon>Coleoidea</taxon>
        <taxon>Octopodiformes</taxon>
        <taxon>Octopoda</taxon>
        <taxon>Incirrata</taxon>
        <taxon>Octopodidae</taxon>
        <taxon>Octopus</taxon>
    </lineage>
</organism>
<sequence length="139" mass="15793">MSGPPICLMVDPNTKPIAHHIPIPVQVRWQEEVKAGFDHNVQLGVTDLVTIGTPVTWCHRVVPLNRHTVHETHHTQSPFHQVCFVPPNTRKTSFDAWNGYYSIALNEREQKTLWHNFSIVHVPGARHATADTVSRYHVG</sequence>
<name>A0A0L8FTH9_OCTBM</name>
<dbReference type="AlphaFoldDB" id="A0A0L8FTH9"/>
<dbReference type="EMBL" id="KQ426634">
    <property type="protein sequence ID" value="KOF67989.1"/>
    <property type="molecule type" value="Genomic_DNA"/>
</dbReference>
<gene>
    <name evidence="1" type="ORF">OCBIM_22008415mg</name>
</gene>
<proteinExistence type="predicted"/>
<accession>A0A0L8FTH9</accession>
<evidence type="ECO:0000313" key="1">
    <source>
        <dbReference type="EMBL" id="KOF67989.1"/>
    </source>
</evidence>
<protein>
    <submittedName>
        <fullName evidence="1">Uncharacterized protein</fullName>
    </submittedName>
</protein>